<feature type="domain" description="FAD dependent oxidoreductase" evidence="2">
    <location>
        <begin position="26"/>
        <end position="377"/>
    </location>
</feature>
<reference evidence="4 5" key="1">
    <citation type="submission" date="2016-11" db="EMBL/GenBank/DDBJ databases">
        <authorList>
            <person name="Jaros S."/>
            <person name="Januszkiewicz K."/>
            <person name="Wedrychowicz H."/>
        </authorList>
    </citation>
    <scope>NUCLEOTIDE SEQUENCE [LARGE SCALE GENOMIC DNA]</scope>
    <source>
        <strain evidence="4 5">DSM 4740</strain>
    </source>
</reference>
<protein>
    <submittedName>
        <fullName evidence="4">Gamma-glutamylputrescine oxidase</fullName>
    </submittedName>
    <submittedName>
        <fullName evidence="3">Oxidoreductase</fullName>
    </submittedName>
</protein>
<dbReference type="Proteomes" id="UP000184123">
    <property type="component" value="Unassembled WGS sequence"/>
</dbReference>
<organism evidence="4 5">
    <name type="scientific">Halomonas cupida</name>
    <dbReference type="NCBI Taxonomy" id="44933"/>
    <lineage>
        <taxon>Bacteria</taxon>
        <taxon>Pseudomonadati</taxon>
        <taxon>Pseudomonadota</taxon>
        <taxon>Gammaproteobacteria</taxon>
        <taxon>Oceanospirillales</taxon>
        <taxon>Halomonadaceae</taxon>
        <taxon>Halomonas</taxon>
    </lineage>
</organism>
<evidence type="ECO:0000256" key="1">
    <source>
        <dbReference type="ARBA" id="ARBA00023002"/>
    </source>
</evidence>
<dbReference type="OrthoDB" id="311718at2"/>
<dbReference type="GO" id="GO:0005737">
    <property type="term" value="C:cytoplasm"/>
    <property type="evidence" value="ECO:0007669"/>
    <property type="project" value="TreeGrafter"/>
</dbReference>
<dbReference type="InterPro" id="IPR036188">
    <property type="entry name" value="FAD/NAD-bd_sf"/>
</dbReference>
<dbReference type="PANTHER" id="PTHR13847">
    <property type="entry name" value="SARCOSINE DEHYDROGENASE-RELATED"/>
    <property type="match status" value="1"/>
</dbReference>
<accession>A0A1M6ZFH3</accession>
<dbReference type="Proteomes" id="UP000321726">
    <property type="component" value="Unassembled WGS sequence"/>
</dbReference>
<dbReference type="STRING" id="44933.SAMN05660971_00091"/>
<evidence type="ECO:0000259" key="2">
    <source>
        <dbReference type="Pfam" id="PF01266"/>
    </source>
</evidence>
<dbReference type="RefSeq" id="WP_073433068.1">
    <property type="nucleotide sequence ID" value="NZ_BJXU01000091.1"/>
</dbReference>
<dbReference type="GO" id="GO:0016491">
    <property type="term" value="F:oxidoreductase activity"/>
    <property type="evidence" value="ECO:0007669"/>
    <property type="project" value="UniProtKB-KW"/>
</dbReference>
<dbReference type="Pfam" id="PF01266">
    <property type="entry name" value="DAO"/>
    <property type="match status" value="1"/>
</dbReference>
<dbReference type="EMBL" id="BJXU01000091">
    <property type="protein sequence ID" value="GEN24388.1"/>
    <property type="molecule type" value="Genomic_DNA"/>
</dbReference>
<dbReference type="SUPFAM" id="SSF51971">
    <property type="entry name" value="Nucleotide-binding domain"/>
    <property type="match status" value="1"/>
</dbReference>
<dbReference type="EMBL" id="FRCA01000001">
    <property type="protein sequence ID" value="SHL29197.1"/>
    <property type="molecule type" value="Genomic_DNA"/>
</dbReference>
<evidence type="ECO:0000313" key="4">
    <source>
        <dbReference type="EMBL" id="SHL29197.1"/>
    </source>
</evidence>
<evidence type="ECO:0000313" key="6">
    <source>
        <dbReference type="Proteomes" id="UP000321726"/>
    </source>
</evidence>
<gene>
    <name evidence="3" type="ORF">HCU01_23370</name>
    <name evidence="4" type="ORF">SAMN05660971_00091</name>
</gene>
<reference evidence="3 6" key="2">
    <citation type="submission" date="2019-07" db="EMBL/GenBank/DDBJ databases">
        <title>Whole genome shotgun sequence of Halomonas cupida NBRC 102219.</title>
        <authorList>
            <person name="Hosoyama A."/>
            <person name="Uohara A."/>
            <person name="Ohji S."/>
            <person name="Ichikawa N."/>
        </authorList>
    </citation>
    <scope>NUCLEOTIDE SEQUENCE [LARGE SCALE GENOMIC DNA]</scope>
    <source>
        <strain evidence="3 6">NBRC 102219</strain>
    </source>
</reference>
<evidence type="ECO:0000313" key="5">
    <source>
        <dbReference type="Proteomes" id="UP000184123"/>
    </source>
</evidence>
<evidence type="ECO:0000313" key="3">
    <source>
        <dbReference type="EMBL" id="GEN24388.1"/>
    </source>
</evidence>
<dbReference type="Gene3D" id="3.30.9.10">
    <property type="entry name" value="D-Amino Acid Oxidase, subunit A, domain 2"/>
    <property type="match status" value="1"/>
</dbReference>
<proteinExistence type="predicted"/>
<name>A0A1M6ZFH3_9GAMM</name>
<dbReference type="PANTHER" id="PTHR13847:SF281">
    <property type="entry name" value="FAD DEPENDENT OXIDOREDUCTASE DOMAIN-CONTAINING PROTEIN"/>
    <property type="match status" value="1"/>
</dbReference>
<sequence>MGESFYSATCEENFVASKPGSEESFDVCIVGGGIVALSCAQALNNSGIKVAVIEKERIFSGASGVNGGFVAPGYALGMEDLEKKVGSEHARKLFEISLGGVDKVKSNILFYGIKSASVAHGKIDLLRYNPSRKEIEYPERMSRLYGYDIKPMEKKDLEGMLNTESYCYGFYHSRAFHIHPLNYGLGVARSIQAEGVAIYENREVESIRKASGGYDLVCVGGIISCKEVVVCTGGTPGKDPEIIKKSILPISTYVVTSEKNDEIPEKYIKTECALGDNRRASDYYRVVDGDRVLWGGRITAFPTSRKKGIEDQIRQDIRNVFPGLSGLKFSYSWKGVMGYATHKMPCIGRLDSGVWYCTAFGGRGLGSGTACGEVLAKALLGDEESLGLFQEFGLKNTYGFLGRIAVEATYKKYIIKDRLDEKNKS</sequence>
<dbReference type="InterPro" id="IPR006076">
    <property type="entry name" value="FAD-dep_OxRdtase"/>
</dbReference>
<keyword evidence="6" id="KW-1185">Reference proteome</keyword>
<dbReference type="AlphaFoldDB" id="A0A1M6ZFH3"/>
<keyword evidence="1" id="KW-0560">Oxidoreductase</keyword>
<dbReference type="Gene3D" id="3.50.50.60">
    <property type="entry name" value="FAD/NAD(P)-binding domain"/>
    <property type="match status" value="1"/>
</dbReference>